<evidence type="ECO:0000256" key="1">
    <source>
        <dbReference type="SAM" id="MobiDB-lite"/>
    </source>
</evidence>
<dbReference type="InterPro" id="IPR012664">
    <property type="entry name" value="CHP02452"/>
</dbReference>
<feature type="region of interest" description="Disordered" evidence="1">
    <location>
        <begin position="120"/>
        <end position="197"/>
    </location>
</feature>
<sequence>MEQGSILPFLKASRPRPENSRPGQPYHQKQHHPNSKRRGPNHRRNMDLEKVADETKAELPRVLAHIPGFDPTESSLIQLEDLDTLSAAQCPGFKKKARIQVLNMDSFDAAIQLDPGHNVNKHLGVTSPKANTHLKPDGAENSLDTPSTDSLAGPVADIHLSSPEPDSTSGPDETHTDSKANPDDSLDSEARNPNLLDPHRSVVVLNLASERSPGGGWQKGALAQEECLCYRSSLYLSLTPSFYPIPALAAIYTPNVVLIRSSMATGHTLLTAAQPPASLPAVSVISAAALRKPPLSDDAQTFKNPGARALTKRKIRLVLRMAALQKHTRLVLGALGCGVFANPPADVATCFLEVFNEPEFQGGWWQDVVFAVLDNVKGPGGGQHGNGNYGHFYRVLHGHEV</sequence>
<feature type="region of interest" description="Disordered" evidence="1">
    <location>
        <begin position="1"/>
        <end position="47"/>
    </location>
</feature>
<feature type="compositionally biased region" description="Basic and acidic residues" evidence="1">
    <location>
        <begin position="172"/>
        <end position="182"/>
    </location>
</feature>
<name>R0IY43_EXST2</name>
<dbReference type="SUPFAM" id="SSF52949">
    <property type="entry name" value="Macro domain-like"/>
    <property type="match status" value="1"/>
</dbReference>
<evidence type="ECO:0000313" key="4">
    <source>
        <dbReference type="Proteomes" id="UP000016935"/>
    </source>
</evidence>
<proteinExistence type="predicted"/>
<dbReference type="OrthoDB" id="9985428at2759"/>
<dbReference type="NCBIfam" id="TIGR02452">
    <property type="entry name" value="TIGR02452 family protein"/>
    <property type="match status" value="1"/>
</dbReference>
<organism evidence="3 4">
    <name type="scientific">Exserohilum turcicum (strain 28A)</name>
    <name type="common">Northern leaf blight fungus</name>
    <name type="synonym">Setosphaeria turcica</name>
    <dbReference type="NCBI Taxonomy" id="671987"/>
    <lineage>
        <taxon>Eukaryota</taxon>
        <taxon>Fungi</taxon>
        <taxon>Dikarya</taxon>
        <taxon>Ascomycota</taxon>
        <taxon>Pezizomycotina</taxon>
        <taxon>Dothideomycetes</taxon>
        <taxon>Pleosporomycetidae</taxon>
        <taxon>Pleosporales</taxon>
        <taxon>Pleosporineae</taxon>
        <taxon>Pleosporaceae</taxon>
        <taxon>Exserohilum</taxon>
    </lineage>
</organism>
<keyword evidence="4" id="KW-1185">Reference proteome</keyword>
<feature type="compositionally biased region" description="Basic residues" evidence="1">
    <location>
        <begin position="28"/>
        <end position="43"/>
    </location>
</feature>
<dbReference type="GeneID" id="19401415"/>
<dbReference type="EMBL" id="KB908504">
    <property type="protein sequence ID" value="EOA89655.1"/>
    <property type="molecule type" value="Genomic_DNA"/>
</dbReference>
<reference evidence="3 4" key="2">
    <citation type="journal article" date="2013" name="PLoS Genet.">
        <title>Comparative genome structure, secondary metabolite, and effector coding capacity across Cochliobolus pathogens.</title>
        <authorList>
            <person name="Condon B.J."/>
            <person name="Leng Y."/>
            <person name="Wu D."/>
            <person name="Bushley K.E."/>
            <person name="Ohm R.A."/>
            <person name="Otillar R."/>
            <person name="Martin J."/>
            <person name="Schackwitz W."/>
            <person name="Grimwood J."/>
            <person name="MohdZainudin N."/>
            <person name="Xue C."/>
            <person name="Wang R."/>
            <person name="Manning V.A."/>
            <person name="Dhillon B."/>
            <person name="Tu Z.J."/>
            <person name="Steffenson B.J."/>
            <person name="Salamov A."/>
            <person name="Sun H."/>
            <person name="Lowry S."/>
            <person name="LaButti K."/>
            <person name="Han J."/>
            <person name="Copeland A."/>
            <person name="Lindquist E."/>
            <person name="Barry K."/>
            <person name="Schmutz J."/>
            <person name="Baker S.E."/>
            <person name="Ciuffetti L.M."/>
            <person name="Grigoriev I.V."/>
            <person name="Zhong S."/>
            <person name="Turgeon B.G."/>
        </authorList>
    </citation>
    <scope>NUCLEOTIDE SEQUENCE [LARGE SCALE GENOMIC DNA]</scope>
    <source>
        <strain evidence="4">28A</strain>
    </source>
</reference>
<protein>
    <recommendedName>
        <fullName evidence="2">Microbial-type PARG catalytic domain-containing protein</fullName>
    </recommendedName>
</protein>
<dbReference type="RefSeq" id="XP_008022621.1">
    <property type="nucleotide sequence ID" value="XM_008024430.1"/>
</dbReference>
<dbReference type="InterPro" id="IPR019261">
    <property type="entry name" value="PARG_cat_microbial"/>
</dbReference>
<dbReference type="Proteomes" id="UP000016935">
    <property type="component" value="Unassembled WGS sequence"/>
</dbReference>
<accession>R0IY43</accession>
<dbReference type="Gene3D" id="3.40.220.10">
    <property type="entry name" value="Leucine Aminopeptidase, subunit E, domain 1"/>
    <property type="match status" value="1"/>
</dbReference>
<evidence type="ECO:0000313" key="3">
    <source>
        <dbReference type="EMBL" id="EOA89655.1"/>
    </source>
</evidence>
<dbReference type="PANTHER" id="PTHR35596">
    <property type="entry name" value="DUF2263 DOMAIN-CONTAINING PROTEIN"/>
    <property type="match status" value="1"/>
</dbReference>
<evidence type="ECO:0000259" key="2">
    <source>
        <dbReference type="Pfam" id="PF10021"/>
    </source>
</evidence>
<dbReference type="STRING" id="671987.R0IY43"/>
<gene>
    <name evidence="3" type="ORF">SETTUDRAFT_175656</name>
</gene>
<reference evidence="3 4" key="1">
    <citation type="journal article" date="2012" name="PLoS Pathog.">
        <title>Diverse lifestyles and strategies of plant pathogenesis encoded in the genomes of eighteen Dothideomycetes fungi.</title>
        <authorList>
            <person name="Ohm R.A."/>
            <person name="Feau N."/>
            <person name="Henrissat B."/>
            <person name="Schoch C.L."/>
            <person name="Horwitz B.A."/>
            <person name="Barry K.W."/>
            <person name="Condon B.J."/>
            <person name="Copeland A.C."/>
            <person name="Dhillon B."/>
            <person name="Glaser F."/>
            <person name="Hesse C.N."/>
            <person name="Kosti I."/>
            <person name="LaButti K."/>
            <person name="Lindquist E.A."/>
            <person name="Lucas S."/>
            <person name="Salamov A.A."/>
            <person name="Bradshaw R.E."/>
            <person name="Ciuffetti L."/>
            <person name="Hamelin R.C."/>
            <person name="Kema G.H.J."/>
            <person name="Lawrence C."/>
            <person name="Scott J.A."/>
            <person name="Spatafora J.W."/>
            <person name="Turgeon B.G."/>
            <person name="de Wit P.J.G.M."/>
            <person name="Zhong S."/>
            <person name="Goodwin S.B."/>
            <person name="Grigoriev I.V."/>
        </authorList>
    </citation>
    <scope>NUCLEOTIDE SEQUENCE [LARGE SCALE GENOMIC DNA]</scope>
    <source>
        <strain evidence="4">28A</strain>
    </source>
</reference>
<dbReference type="eggNOG" id="ENOG502RY8X">
    <property type="taxonomic scope" value="Eukaryota"/>
</dbReference>
<dbReference type="InterPro" id="IPR043472">
    <property type="entry name" value="Macro_dom-like"/>
</dbReference>
<dbReference type="Pfam" id="PF10021">
    <property type="entry name" value="PARG_cat_microb"/>
    <property type="match status" value="1"/>
</dbReference>
<dbReference type="AlphaFoldDB" id="R0IY43"/>
<feature type="domain" description="Microbial-type PARG catalytic" evidence="2">
    <location>
        <begin position="170"/>
        <end position="260"/>
    </location>
</feature>
<dbReference type="PANTHER" id="PTHR35596:SF1">
    <property type="entry name" value="MICROBIAL-TYPE PARG CATALYTIC DOMAIN-CONTAINING PROTEIN"/>
    <property type="match status" value="1"/>
</dbReference>
<dbReference type="HOGENOM" id="CLU_024412_0_1_1"/>